<dbReference type="Proteomes" id="UP000008177">
    <property type="component" value="Unplaced contigs"/>
</dbReference>
<evidence type="ECO:0000256" key="1">
    <source>
        <dbReference type="SAM" id="MobiDB-lite"/>
    </source>
</evidence>
<dbReference type="AlphaFoldDB" id="G2Y9C4"/>
<dbReference type="HOGENOM" id="CLU_2621752_0_0_1"/>
<evidence type="ECO:0000313" key="2">
    <source>
        <dbReference type="EMBL" id="CCD49200.1"/>
    </source>
</evidence>
<sequence length="78" mass="9076">MKKKNAHLFIHLPIYSPATSAPSIYTPPQNPTTPQNHQQPLQMPSKNSQKKKSTKELERQGVEPWTSSRFFRCIWEDI</sequence>
<feature type="region of interest" description="Disordered" evidence="1">
    <location>
        <begin position="18"/>
        <end position="62"/>
    </location>
</feature>
<dbReference type="EMBL" id="FQ790300">
    <property type="protein sequence ID" value="CCD49200.1"/>
    <property type="molecule type" value="Genomic_DNA"/>
</dbReference>
<protein>
    <submittedName>
        <fullName evidence="2">Uncharacterized protein</fullName>
    </submittedName>
</protein>
<feature type="compositionally biased region" description="Low complexity" evidence="1">
    <location>
        <begin position="32"/>
        <end position="42"/>
    </location>
</feature>
<accession>G2Y9C4</accession>
<name>G2Y9C4_BOTF4</name>
<evidence type="ECO:0000313" key="3">
    <source>
        <dbReference type="Proteomes" id="UP000008177"/>
    </source>
</evidence>
<reference evidence="3" key="1">
    <citation type="journal article" date="2011" name="PLoS Genet.">
        <title>Genomic analysis of the necrotrophic fungal pathogens Sclerotinia sclerotiorum and Botrytis cinerea.</title>
        <authorList>
            <person name="Amselem J."/>
            <person name="Cuomo C.A."/>
            <person name="van Kan J.A."/>
            <person name="Viaud M."/>
            <person name="Benito E.P."/>
            <person name="Couloux A."/>
            <person name="Coutinho P.M."/>
            <person name="de Vries R.P."/>
            <person name="Dyer P.S."/>
            <person name="Fillinger S."/>
            <person name="Fournier E."/>
            <person name="Gout L."/>
            <person name="Hahn M."/>
            <person name="Kohn L."/>
            <person name="Lapalu N."/>
            <person name="Plummer K.M."/>
            <person name="Pradier J.M."/>
            <person name="Quevillon E."/>
            <person name="Sharon A."/>
            <person name="Simon A."/>
            <person name="ten Have A."/>
            <person name="Tudzynski B."/>
            <person name="Tudzynski P."/>
            <person name="Wincker P."/>
            <person name="Andrew M."/>
            <person name="Anthouard V."/>
            <person name="Beever R.E."/>
            <person name="Beffa R."/>
            <person name="Benoit I."/>
            <person name="Bouzid O."/>
            <person name="Brault B."/>
            <person name="Chen Z."/>
            <person name="Choquer M."/>
            <person name="Collemare J."/>
            <person name="Cotton P."/>
            <person name="Danchin E.G."/>
            <person name="Da Silva C."/>
            <person name="Gautier A."/>
            <person name="Giraud C."/>
            <person name="Giraud T."/>
            <person name="Gonzalez C."/>
            <person name="Grossetete S."/>
            <person name="Guldener U."/>
            <person name="Henrissat B."/>
            <person name="Howlett B.J."/>
            <person name="Kodira C."/>
            <person name="Kretschmer M."/>
            <person name="Lappartient A."/>
            <person name="Leroch M."/>
            <person name="Levis C."/>
            <person name="Mauceli E."/>
            <person name="Neuveglise C."/>
            <person name="Oeser B."/>
            <person name="Pearson M."/>
            <person name="Poulain J."/>
            <person name="Poussereau N."/>
            <person name="Quesneville H."/>
            <person name="Rascle C."/>
            <person name="Schumacher J."/>
            <person name="Segurens B."/>
            <person name="Sexton A."/>
            <person name="Silva E."/>
            <person name="Sirven C."/>
            <person name="Soanes D.M."/>
            <person name="Talbot N.J."/>
            <person name="Templeton M."/>
            <person name="Yandava C."/>
            <person name="Yarden O."/>
            <person name="Zeng Q."/>
            <person name="Rollins J.A."/>
            <person name="Lebrun M.H."/>
            <person name="Dickman M."/>
        </authorList>
    </citation>
    <scope>NUCLEOTIDE SEQUENCE [LARGE SCALE GENOMIC DNA]</scope>
    <source>
        <strain evidence="3">T4</strain>
    </source>
</reference>
<dbReference type="InParanoid" id="G2Y9C4"/>
<gene>
    <name evidence="2" type="ORF">BofuT4_uP030760.1</name>
</gene>
<proteinExistence type="predicted"/>
<organism evidence="2 3">
    <name type="scientific">Botryotinia fuckeliana (strain T4)</name>
    <name type="common">Noble rot fungus</name>
    <name type="synonym">Botrytis cinerea</name>
    <dbReference type="NCBI Taxonomy" id="999810"/>
    <lineage>
        <taxon>Eukaryota</taxon>
        <taxon>Fungi</taxon>
        <taxon>Dikarya</taxon>
        <taxon>Ascomycota</taxon>
        <taxon>Pezizomycotina</taxon>
        <taxon>Leotiomycetes</taxon>
        <taxon>Helotiales</taxon>
        <taxon>Sclerotiniaceae</taxon>
        <taxon>Botrytis</taxon>
    </lineage>
</organism>